<dbReference type="GO" id="GO:1904680">
    <property type="term" value="F:peptide transmembrane transporter activity"/>
    <property type="evidence" value="ECO:0007669"/>
    <property type="project" value="TreeGrafter"/>
</dbReference>
<protein>
    <submittedName>
        <fullName evidence="3">Nickel ABC transporter, nickel/metallophore periplasmic binding protein</fullName>
    </submittedName>
</protein>
<evidence type="ECO:0000313" key="5">
    <source>
        <dbReference type="Proteomes" id="UP000216681"/>
    </source>
</evidence>
<dbReference type="RefSeq" id="WP_094504395.1">
    <property type="nucleotide sequence ID" value="NZ_NGPH01000063.1"/>
</dbReference>
<dbReference type="EMBL" id="NGPX01000007">
    <property type="protein sequence ID" value="OYS95461.1"/>
    <property type="molecule type" value="Genomic_DNA"/>
</dbReference>
<dbReference type="GO" id="GO:0016151">
    <property type="term" value="F:nickel cation binding"/>
    <property type="evidence" value="ECO:0007669"/>
    <property type="project" value="InterPro"/>
</dbReference>
<dbReference type="GO" id="GO:0030288">
    <property type="term" value="C:outer membrane-bounded periplasmic space"/>
    <property type="evidence" value="ECO:0007669"/>
    <property type="project" value="TreeGrafter"/>
</dbReference>
<dbReference type="GO" id="GO:0020037">
    <property type="term" value="F:heme binding"/>
    <property type="evidence" value="ECO:0007669"/>
    <property type="project" value="InterPro"/>
</dbReference>
<evidence type="ECO:0000313" key="2">
    <source>
        <dbReference type="EMBL" id="OYS95461.1"/>
    </source>
</evidence>
<name>A0A256VI48_LIMRT</name>
<reference evidence="4 5" key="1">
    <citation type="submission" date="2017-05" db="EMBL/GenBank/DDBJ databases">
        <authorList>
            <person name="Lin X.B."/>
            <person name="Stothard P."/>
            <person name="Tasseva G."/>
            <person name="Walter J."/>
        </authorList>
    </citation>
    <scope>NUCLEOTIDE SEQUENCE [LARGE SCALE GENOMIC DNA]</scope>
    <source>
        <strain evidence="4">103v</strain>
        <strain evidence="2 5">105n</strain>
    </source>
</reference>
<evidence type="ECO:0000313" key="4">
    <source>
        <dbReference type="Proteomes" id="UP000216122"/>
    </source>
</evidence>
<dbReference type="PANTHER" id="PTHR30290">
    <property type="entry name" value="PERIPLASMIC BINDING COMPONENT OF ABC TRANSPORTER"/>
    <property type="match status" value="1"/>
</dbReference>
<reference evidence="4 5" key="3">
    <citation type="submission" date="2017-09" db="EMBL/GenBank/DDBJ databases">
        <title>Tripartite evolution among Lactobacillus johnsonii, Lactobacillus taiwanensis, Lactobacillus reuteri and their rodent host.</title>
        <authorList>
            <person name="Wang T."/>
            <person name="Knowles S."/>
            <person name="Cheng C."/>
        </authorList>
    </citation>
    <scope>NUCLEOTIDE SEQUENCE [LARGE SCALE GENOMIC DNA]</scope>
    <source>
        <strain evidence="3 4">103v</strain>
        <strain evidence="2 5">105n</strain>
    </source>
</reference>
<dbReference type="CDD" id="cd08489">
    <property type="entry name" value="PBP2_NikA"/>
    <property type="match status" value="1"/>
</dbReference>
<dbReference type="SUPFAM" id="SSF53850">
    <property type="entry name" value="Periplasmic binding protein-like II"/>
    <property type="match status" value="1"/>
</dbReference>
<evidence type="ECO:0000313" key="3">
    <source>
        <dbReference type="EMBL" id="OYT03162.1"/>
    </source>
</evidence>
<dbReference type="GO" id="GO:0015675">
    <property type="term" value="P:nickel cation transport"/>
    <property type="evidence" value="ECO:0007669"/>
    <property type="project" value="InterPro"/>
</dbReference>
<dbReference type="PANTHER" id="PTHR30290:SF37">
    <property type="entry name" value="NICKEL-BINDING PERIPLASMIC PROTEIN"/>
    <property type="match status" value="1"/>
</dbReference>
<dbReference type="Pfam" id="PF00496">
    <property type="entry name" value="SBP_bac_5"/>
    <property type="match status" value="1"/>
</dbReference>
<reference evidence="3" key="2">
    <citation type="submission" date="2017-05" db="EMBL/GenBank/DDBJ databases">
        <authorList>
            <person name="Song R."/>
            <person name="Chenine A.L."/>
            <person name="Ruprecht R.M."/>
        </authorList>
    </citation>
    <scope>NUCLEOTIDE SEQUENCE [LARGE SCALE GENOMIC DNA]</scope>
    <source>
        <strain evidence="3">103v</strain>
    </source>
</reference>
<dbReference type="PROSITE" id="PS51257">
    <property type="entry name" value="PROKAR_LIPOPROTEIN"/>
    <property type="match status" value="1"/>
</dbReference>
<gene>
    <name evidence="2" type="ORF">CBG15_01335</name>
    <name evidence="3" type="ORF">CBG21_06560</name>
</gene>
<dbReference type="EMBL" id="NGQC01000038">
    <property type="protein sequence ID" value="OYT03162.1"/>
    <property type="molecule type" value="Genomic_DNA"/>
</dbReference>
<dbReference type="PIRSF" id="PIRSF002741">
    <property type="entry name" value="MppA"/>
    <property type="match status" value="1"/>
</dbReference>
<comment type="caution">
    <text evidence="3">The sequence shown here is derived from an EMBL/GenBank/DDBJ whole genome shotgun (WGS) entry which is preliminary data.</text>
</comment>
<dbReference type="InterPro" id="IPR011980">
    <property type="entry name" value="CntA-like"/>
</dbReference>
<dbReference type="InterPro" id="IPR000914">
    <property type="entry name" value="SBP_5_dom"/>
</dbReference>
<accession>A0A256VI48</accession>
<feature type="domain" description="Solute-binding protein family 5" evidence="1">
    <location>
        <begin position="69"/>
        <end position="438"/>
    </location>
</feature>
<dbReference type="GO" id="GO:0043190">
    <property type="term" value="C:ATP-binding cassette (ABC) transporter complex"/>
    <property type="evidence" value="ECO:0007669"/>
    <property type="project" value="InterPro"/>
</dbReference>
<dbReference type="GO" id="GO:0015833">
    <property type="term" value="P:peptide transport"/>
    <property type="evidence" value="ECO:0007669"/>
    <property type="project" value="TreeGrafter"/>
</dbReference>
<organism evidence="3 4">
    <name type="scientific">Limosilactobacillus reuteri</name>
    <name type="common">Lactobacillus reuteri</name>
    <dbReference type="NCBI Taxonomy" id="1598"/>
    <lineage>
        <taxon>Bacteria</taxon>
        <taxon>Bacillati</taxon>
        <taxon>Bacillota</taxon>
        <taxon>Bacilli</taxon>
        <taxon>Lactobacillales</taxon>
        <taxon>Lactobacillaceae</taxon>
        <taxon>Limosilactobacillus</taxon>
    </lineage>
</organism>
<dbReference type="Proteomes" id="UP000216681">
    <property type="component" value="Unassembled WGS sequence"/>
</dbReference>
<dbReference type="InterPro" id="IPR030678">
    <property type="entry name" value="Peptide/Ni-bd"/>
</dbReference>
<dbReference type="NCBIfam" id="TIGR02294">
    <property type="entry name" value="nickel_nikA"/>
    <property type="match status" value="1"/>
</dbReference>
<dbReference type="Gene3D" id="3.10.105.10">
    <property type="entry name" value="Dipeptide-binding Protein, Domain 3"/>
    <property type="match status" value="1"/>
</dbReference>
<dbReference type="Gene3D" id="3.40.190.10">
    <property type="entry name" value="Periplasmic binding protein-like II"/>
    <property type="match status" value="1"/>
</dbReference>
<dbReference type="Proteomes" id="UP000216122">
    <property type="component" value="Unassembled WGS sequence"/>
</dbReference>
<sequence>MKELKYLTVLLSLFIFGLVVSGCSRHIDKNKLEYGSTKDIRDINPHLYNGEMGAQNMVFEGLVKDTKGKIEPALATKWTLSNDKTVYTFTIRKNVRFSNGEKLTAQVIKENFDAILANKERHEWMGLPDEIASTSAPSKYQFVLTLREPYYPTLTELSLTRPFRIIAPSCFKNNGTKDGVKGYVGTGPYVLADHKKNKEAVFKENKYYWGTKPHIATVNWHVISNTQSLYMALKKGDIQLIYGSDGDQISADTLKSLEKNGRFKVYMSKPNASRSILLNTNRGALRSLEVRKAVSYAINKKEIVSGVLDNSESMANTLLPPNAPYMKDLKLKKQHYDLEKANQLLEKAGWKKEKGSEYREKNGTPLTLTFSCNSQNAQEEPIAQVVQANLKKAGIKVKIISEDKQAYLNRQKDGDFDMQYSLSWGAPYDPQTYLASWRMAAHGDYQAQLGLPKKQWLDNEITEVLLASNKQERQEKYQQIMSYVTDEYVYVPVSFSKTKAVAVKQLKGIYFPTSQYEIPFSSMYFN</sequence>
<evidence type="ECO:0000259" key="1">
    <source>
        <dbReference type="Pfam" id="PF00496"/>
    </source>
</evidence>
<dbReference type="AlphaFoldDB" id="A0A256VI48"/>
<proteinExistence type="predicted"/>
<dbReference type="InterPro" id="IPR039424">
    <property type="entry name" value="SBP_5"/>
</dbReference>